<gene>
    <name evidence="10" type="ORF">TVAG_367660</name>
</gene>
<organism evidence="10 11">
    <name type="scientific">Trichomonas vaginalis (strain ATCC PRA-98 / G3)</name>
    <dbReference type="NCBI Taxonomy" id="412133"/>
    <lineage>
        <taxon>Eukaryota</taxon>
        <taxon>Metamonada</taxon>
        <taxon>Parabasalia</taxon>
        <taxon>Trichomonadida</taxon>
        <taxon>Trichomonadidae</taxon>
        <taxon>Trichomonas</taxon>
    </lineage>
</organism>
<dbReference type="GO" id="GO:0042626">
    <property type="term" value="F:ATPase-coupled transmembrane transporter activity"/>
    <property type="evidence" value="ECO:0000318"/>
    <property type="project" value="GO_Central"/>
</dbReference>
<dbReference type="GO" id="GO:0016887">
    <property type="term" value="F:ATP hydrolysis activity"/>
    <property type="evidence" value="ECO:0007669"/>
    <property type="project" value="InterPro"/>
</dbReference>
<dbReference type="AlphaFoldDB" id="A2F5S0"/>
<feature type="transmembrane region" description="Helical" evidence="7">
    <location>
        <begin position="264"/>
        <end position="287"/>
    </location>
</feature>
<comment type="subcellular location">
    <subcellularLocation>
        <location evidence="1">Membrane</location>
        <topology evidence="1">Multi-pass membrane protein</topology>
    </subcellularLocation>
</comment>
<dbReference type="STRING" id="5722.A2F5S0"/>
<feature type="domain" description="ABC transporter" evidence="8">
    <location>
        <begin position="499"/>
        <end position="588"/>
    </location>
</feature>
<evidence type="ECO:0000313" key="11">
    <source>
        <dbReference type="Proteomes" id="UP000001542"/>
    </source>
</evidence>
<dbReference type="VEuPathDB" id="TrichDB:TVAG_367660"/>
<dbReference type="Gene3D" id="3.40.50.300">
    <property type="entry name" value="P-loop containing nucleotide triphosphate hydrolases"/>
    <property type="match status" value="1"/>
</dbReference>
<dbReference type="PANTHER" id="PTHR19229">
    <property type="entry name" value="ATP-BINDING CASSETTE TRANSPORTER SUBFAMILY A ABCA"/>
    <property type="match status" value="1"/>
</dbReference>
<dbReference type="InParanoid" id="A2F5S0"/>
<feature type="domain" description="ABC-2 type transporter transmembrane" evidence="9">
    <location>
        <begin position="191"/>
        <end position="383"/>
    </location>
</feature>
<keyword evidence="5 7" id="KW-1133">Transmembrane helix</keyword>
<dbReference type="GO" id="GO:0005319">
    <property type="term" value="F:lipid transporter activity"/>
    <property type="evidence" value="ECO:0000318"/>
    <property type="project" value="GO_Central"/>
</dbReference>
<evidence type="ECO:0000256" key="6">
    <source>
        <dbReference type="ARBA" id="ARBA00023136"/>
    </source>
</evidence>
<dbReference type="InterPro" id="IPR027417">
    <property type="entry name" value="P-loop_NTPase"/>
</dbReference>
<dbReference type="GO" id="GO:0005524">
    <property type="term" value="F:ATP binding"/>
    <property type="evidence" value="ECO:0007669"/>
    <property type="project" value="InterPro"/>
</dbReference>
<feature type="transmembrane region" description="Helical" evidence="7">
    <location>
        <begin position="330"/>
        <end position="349"/>
    </location>
</feature>
<accession>A2F5S0</accession>
<evidence type="ECO:0000256" key="4">
    <source>
        <dbReference type="ARBA" id="ARBA00022737"/>
    </source>
</evidence>
<reference evidence="10" key="1">
    <citation type="submission" date="2006-10" db="EMBL/GenBank/DDBJ databases">
        <authorList>
            <person name="Amadeo P."/>
            <person name="Zhao Q."/>
            <person name="Wortman J."/>
            <person name="Fraser-Liggett C."/>
            <person name="Carlton J."/>
        </authorList>
    </citation>
    <scope>NUCLEOTIDE SEQUENCE</scope>
    <source>
        <strain evidence="10">G3</strain>
    </source>
</reference>
<feature type="transmembrane region" description="Helical" evidence="7">
    <location>
        <begin position="299"/>
        <end position="324"/>
    </location>
</feature>
<dbReference type="OrthoDB" id="10255969at2759"/>
<dbReference type="InterPro" id="IPR013525">
    <property type="entry name" value="ABC2_TM"/>
</dbReference>
<evidence type="ECO:0000256" key="1">
    <source>
        <dbReference type="ARBA" id="ARBA00004141"/>
    </source>
</evidence>
<sequence length="628" mass="71367">MPEQSLFVFQLKGVIYRRLLILRGTWISFLANVIFFTIFTCIPVFIPLIFDNIKGPVHKSTISFKSFRKENLSIARIRTPECADGICFPNVTDIIKQFAKEEAEVDLNVIDFDSFDDFNKWQYNRCKTEHHTMNVAFAFQIKSSTEFIVANETDKLTVEFDYDYMYNRTEPDLDVDVSDIIKRALFKAFHPEDPKADINVYWESKQLKGFDSSALFDSAICLLGPLFIPLASLSLLSITLGILIDDIQTPMRPYMIASGLSRKAYWIGNYIFDFGISTIYSLILIAIYESVENVLFRKLAYISIPFILISNIVTIPYTYFWAFIFKSKTIGTGVYSVVNTVLLIAMMVVKSVLSNKKTADMIGGAFSILPFIASLNVISSVANQLIELRFNVPKKYNFFSTGPQRTAIVMFFIDLFLWPIIVSFEEYLIFFATKTMSKMGWTGHEGEFRREKDKHMRTKEATDMEQTILNSSSSENYVIKIRDVSKHFVDSNGKSIYAVNQVSLGIKQGSLFGFLGSNGAGKTTLMKMILKEEPLSNGSIEVEGLDIDLAFDPTRIAICPQFDDHLTKELTGYQNLKFFCYIYNKTGVIVSIPKSCTVALRASVHNLAVLTLYETVNVYFTTQTQTPT</sequence>
<evidence type="ECO:0000256" key="3">
    <source>
        <dbReference type="ARBA" id="ARBA00022692"/>
    </source>
</evidence>
<proteinExistence type="predicted"/>
<evidence type="ECO:0000259" key="9">
    <source>
        <dbReference type="Pfam" id="PF12698"/>
    </source>
</evidence>
<dbReference type="eggNOG" id="KOG0059">
    <property type="taxonomic scope" value="Eukaryota"/>
</dbReference>
<keyword evidence="6 7" id="KW-0472">Membrane</keyword>
<dbReference type="Pfam" id="PF12698">
    <property type="entry name" value="ABC2_membrane_3"/>
    <property type="match status" value="1"/>
</dbReference>
<keyword evidence="4" id="KW-0677">Repeat</keyword>
<dbReference type="VEuPathDB" id="TrichDB:TVAGG3_0289480"/>
<keyword evidence="11" id="KW-1185">Reference proteome</keyword>
<dbReference type="Pfam" id="PF00005">
    <property type="entry name" value="ABC_tran"/>
    <property type="match status" value="1"/>
</dbReference>
<evidence type="ECO:0000313" key="10">
    <source>
        <dbReference type="EMBL" id="EAX99770.1"/>
    </source>
</evidence>
<dbReference type="EMBL" id="DS113626">
    <property type="protein sequence ID" value="EAX99770.1"/>
    <property type="molecule type" value="Genomic_DNA"/>
</dbReference>
<reference evidence="10" key="2">
    <citation type="journal article" date="2007" name="Science">
        <title>Draft genome sequence of the sexually transmitted pathogen Trichomonas vaginalis.</title>
        <authorList>
            <person name="Carlton J.M."/>
            <person name="Hirt R.P."/>
            <person name="Silva J.C."/>
            <person name="Delcher A.L."/>
            <person name="Schatz M."/>
            <person name="Zhao Q."/>
            <person name="Wortman J.R."/>
            <person name="Bidwell S.L."/>
            <person name="Alsmark U.C.M."/>
            <person name="Besteiro S."/>
            <person name="Sicheritz-Ponten T."/>
            <person name="Noel C.J."/>
            <person name="Dacks J.B."/>
            <person name="Foster P.G."/>
            <person name="Simillion C."/>
            <person name="Van de Peer Y."/>
            <person name="Miranda-Saavedra D."/>
            <person name="Barton G.J."/>
            <person name="Westrop G.D."/>
            <person name="Mueller S."/>
            <person name="Dessi D."/>
            <person name="Fiori P.L."/>
            <person name="Ren Q."/>
            <person name="Paulsen I."/>
            <person name="Zhang H."/>
            <person name="Bastida-Corcuera F.D."/>
            <person name="Simoes-Barbosa A."/>
            <person name="Brown M.T."/>
            <person name="Hayes R.D."/>
            <person name="Mukherjee M."/>
            <person name="Okumura C.Y."/>
            <person name="Schneider R."/>
            <person name="Smith A.J."/>
            <person name="Vanacova S."/>
            <person name="Villalvazo M."/>
            <person name="Haas B.J."/>
            <person name="Pertea M."/>
            <person name="Feldblyum T.V."/>
            <person name="Utterback T.R."/>
            <person name="Shu C.L."/>
            <person name="Osoegawa K."/>
            <person name="de Jong P.J."/>
            <person name="Hrdy I."/>
            <person name="Horvathova L."/>
            <person name="Zubacova Z."/>
            <person name="Dolezal P."/>
            <person name="Malik S.B."/>
            <person name="Logsdon J.M. Jr."/>
            <person name="Henze K."/>
            <person name="Gupta A."/>
            <person name="Wang C.C."/>
            <person name="Dunne R.L."/>
            <person name="Upcroft J.A."/>
            <person name="Upcroft P."/>
            <person name="White O."/>
            <person name="Salzberg S.L."/>
            <person name="Tang P."/>
            <person name="Chiu C.-H."/>
            <person name="Lee Y.-S."/>
            <person name="Embley T.M."/>
            <person name="Coombs G.H."/>
            <person name="Mottram J.C."/>
            <person name="Tachezy J."/>
            <person name="Fraser-Liggett C.M."/>
            <person name="Johnson P.J."/>
        </authorList>
    </citation>
    <scope>NUCLEOTIDE SEQUENCE [LARGE SCALE GENOMIC DNA]</scope>
    <source>
        <strain evidence="10">G3</strain>
    </source>
</reference>
<name>A2F5S0_TRIV3</name>
<evidence type="ECO:0000256" key="2">
    <source>
        <dbReference type="ARBA" id="ARBA00022448"/>
    </source>
</evidence>
<feature type="transmembrane region" description="Helical" evidence="7">
    <location>
        <begin position="214"/>
        <end position="244"/>
    </location>
</feature>
<dbReference type="GO" id="GO:0140359">
    <property type="term" value="F:ABC-type transporter activity"/>
    <property type="evidence" value="ECO:0007669"/>
    <property type="project" value="InterPro"/>
</dbReference>
<feature type="transmembrane region" description="Helical" evidence="7">
    <location>
        <begin position="406"/>
        <end position="430"/>
    </location>
</feature>
<dbReference type="SUPFAM" id="SSF52540">
    <property type="entry name" value="P-loop containing nucleoside triphosphate hydrolases"/>
    <property type="match status" value="1"/>
</dbReference>
<dbReference type="InterPro" id="IPR026082">
    <property type="entry name" value="ABCA"/>
</dbReference>
<feature type="transmembrane region" description="Helical" evidence="7">
    <location>
        <begin position="26"/>
        <end position="50"/>
    </location>
</feature>
<evidence type="ECO:0000256" key="5">
    <source>
        <dbReference type="ARBA" id="ARBA00022989"/>
    </source>
</evidence>
<dbReference type="PANTHER" id="PTHR19229:SF36">
    <property type="entry name" value="ATP-BINDING CASSETTE SUB-FAMILY A MEMBER 2"/>
    <property type="match status" value="1"/>
</dbReference>
<keyword evidence="2" id="KW-0813">Transport</keyword>
<dbReference type="InterPro" id="IPR003439">
    <property type="entry name" value="ABC_transporter-like_ATP-bd"/>
</dbReference>
<dbReference type="GO" id="GO:0006869">
    <property type="term" value="P:lipid transport"/>
    <property type="evidence" value="ECO:0000318"/>
    <property type="project" value="GO_Central"/>
</dbReference>
<keyword evidence="3 7" id="KW-0812">Transmembrane</keyword>
<dbReference type="GO" id="GO:0016020">
    <property type="term" value="C:membrane"/>
    <property type="evidence" value="ECO:0007669"/>
    <property type="project" value="UniProtKB-SubCell"/>
</dbReference>
<dbReference type="Proteomes" id="UP000001542">
    <property type="component" value="Unassembled WGS sequence"/>
</dbReference>
<protein>
    <submittedName>
        <fullName evidence="10">Uncharacterized protein</fullName>
    </submittedName>
</protein>
<evidence type="ECO:0000256" key="7">
    <source>
        <dbReference type="SAM" id="Phobius"/>
    </source>
</evidence>
<evidence type="ECO:0000259" key="8">
    <source>
        <dbReference type="Pfam" id="PF00005"/>
    </source>
</evidence>
<feature type="transmembrane region" description="Helical" evidence="7">
    <location>
        <begin position="361"/>
        <end position="386"/>
    </location>
</feature>